<organism evidence="3 4">
    <name type="scientific">Streptomyces incanus</name>
    <dbReference type="NCBI Taxonomy" id="887453"/>
    <lineage>
        <taxon>Bacteria</taxon>
        <taxon>Bacillati</taxon>
        <taxon>Actinomycetota</taxon>
        <taxon>Actinomycetes</taxon>
        <taxon>Kitasatosporales</taxon>
        <taxon>Streptomycetaceae</taxon>
        <taxon>Streptomyces</taxon>
    </lineage>
</organism>
<keyword evidence="2" id="KW-1133">Transmembrane helix</keyword>
<sequence>MPQATCTPSSSCDVNRYIRELSFYRCHSAVPVALADLAHVICTRWKIEETFQNAKSITGLDQGQVAFWNSWMRWSLISLLAAAVLAVTRLRTTRATRESELPPGSPRELLNVLRTTALPPAPPGKGPRPKLIRLTPPPSSRRPSLPPPLEQHHRRRSHLTCTNKSMIKN</sequence>
<dbReference type="EMBL" id="JBHSPC010000164">
    <property type="protein sequence ID" value="MFC5675430.1"/>
    <property type="molecule type" value="Genomic_DNA"/>
</dbReference>
<protein>
    <recommendedName>
        <fullName evidence="5">Transposase IS4-like domain-containing protein</fullName>
    </recommendedName>
</protein>
<reference evidence="4" key="1">
    <citation type="journal article" date="2019" name="Int. J. Syst. Evol. Microbiol.">
        <title>The Global Catalogue of Microorganisms (GCM) 10K type strain sequencing project: providing services to taxonomists for standard genome sequencing and annotation.</title>
        <authorList>
            <consortium name="The Broad Institute Genomics Platform"/>
            <consortium name="The Broad Institute Genome Sequencing Center for Infectious Disease"/>
            <person name="Wu L."/>
            <person name="Ma J."/>
        </authorList>
    </citation>
    <scope>NUCLEOTIDE SEQUENCE [LARGE SCALE GENOMIC DNA]</scope>
    <source>
        <strain evidence="4">JCM 13852</strain>
    </source>
</reference>
<feature type="region of interest" description="Disordered" evidence="1">
    <location>
        <begin position="116"/>
        <end position="169"/>
    </location>
</feature>
<name>A0ABW0Y4D1_9ACTN</name>
<evidence type="ECO:0000256" key="2">
    <source>
        <dbReference type="SAM" id="Phobius"/>
    </source>
</evidence>
<feature type="compositionally biased region" description="Pro residues" evidence="1">
    <location>
        <begin position="135"/>
        <end position="149"/>
    </location>
</feature>
<gene>
    <name evidence="3" type="ORF">ACFP2V_36860</name>
</gene>
<comment type="caution">
    <text evidence="3">The sequence shown here is derived from an EMBL/GenBank/DDBJ whole genome shotgun (WGS) entry which is preliminary data.</text>
</comment>
<evidence type="ECO:0008006" key="5">
    <source>
        <dbReference type="Google" id="ProtNLM"/>
    </source>
</evidence>
<proteinExistence type="predicted"/>
<evidence type="ECO:0000256" key="1">
    <source>
        <dbReference type="SAM" id="MobiDB-lite"/>
    </source>
</evidence>
<keyword evidence="2" id="KW-0472">Membrane</keyword>
<keyword evidence="4" id="KW-1185">Reference proteome</keyword>
<keyword evidence="2" id="KW-0812">Transmembrane</keyword>
<evidence type="ECO:0000313" key="3">
    <source>
        <dbReference type="EMBL" id="MFC5675430.1"/>
    </source>
</evidence>
<dbReference type="SUPFAM" id="SSF53098">
    <property type="entry name" value="Ribonuclease H-like"/>
    <property type="match status" value="1"/>
</dbReference>
<evidence type="ECO:0000313" key="4">
    <source>
        <dbReference type="Proteomes" id="UP001596183"/>
    </source>
</evidence>
<feature type="transmembrane region" description="Helical" evidence="2">
    <location>
        <begin position="71"/>
        <end position="90"/>
    </location>
</feature>
<dbReference type="InterPro" id="IPR012337">
    <property type="entry name" value="RNaseH-like_sf"/>
</dbReference>
<dbReference type="Proteomes" id="UP001596183">
    <property type="component" value="Unassembled WGS sequence"/>
</dbReference>
<accession>A0ABW0Y4D1</accession>
<dbReference type="RefSeq" id="WP_381220460.1">
    <property type="nucleotide sequence ID" value="NZ_JBHSPC010000164.1"/>
</dbReference>
<feature type="compositionally biased region" description="Polar residues" evidence="1">
    <location>
        <begin position="159"/>
        <end position="169"/>
    </location>
</feature>